<dbReference type="PROSITE" id="PS52019">
    <property type="entry name" value="PKS_MFAS_DH"/>
    <property type="match status" value="1"/>
</dbReference>
<keyword evidence="2" id="KW-0597">Phosphoprotein</keyword>
<dbReference type="SUPFAM" id="SSF51735">
    <property type="entry name" value="NAD(P)-binding Rossmann-fold domains"/>
    <property type="match status" value="1"/>
</dbReference>
<evidence type="ECO:0000313" key="13">
    <source>
        <dbReference type="Proteomes" id="UP000813444"/>
    </source>
</evidence>
<dbReference type="InterPro" id="IPR006162">
    <property type="entry name" value="Ppantetheine_attach_site"/>
</dbReference>
<dbReference type="SMART" id="SM00822">
    <property type="entry name" value="PKS_KR"/>
    <property type="match status" value="1"/>
</dbReference>
<dbReference type="Pfam" id="PF08242">
    <property type="entry name" value="Methyltransf_12"/>
    <property type="match status" value="1"/>
</dbReference>
<dbReference type="InterPro" id="IPR013968">
    <property type="entry name" value="PKS_KR"/>
</dbReference>
<evidence type="ECO:0000259" key="10">
    <source>
        <dbReference type="PROSITE" id="PS52004"/>
    </source>
</evidence>
<evidence type="ECO:0000256" key="4">
    <source>
        <dbReference type="ARBA" id="ARBA00022679"/>
    </source>
</evidence>
<dbReference type="PROSITE" id="PS00606">
    <property type="entry name" value="KS3_1"/>
    <property type="match status" value="1"/>
</dbReference>
<evidence type="ECO:0000256" key="1">
    <source>
        <dbReference type="ARBA" id="ARBA00022450"/>
    </source>
</evidence>
<evidence type="ECO:0000259" key="11">
    <source>
        <dbReference type="PROSITE" id="PS52019"/>
    </source>
</evidence>
<dbReference type="Gene3D" id="3.10.129.110">
    <property type="entry name" value="Polyketide synthase dehydratase"/>
    <property type="match status" value="1"/>
</dbReference>
<dbReference type="InterPro" id="IPR049551">
    <property type="entry name" value="PKS_DH_C"/>
</dbReference>
<dbReference type="InterPro" id="IPR014030">
    <property type="entry name" value="Ketoacyl_synth_N"/>
</dbReference>
<evidence type="ECO:0000256" key="8">
    <source>
        <dbReference type="SAM" id="MobiDB-lite"/>
    </source>
</evidence>
<dbReference type="Pfam" id="PF02801">
    <property type="entry name" value="Ketoacyl-synt_C"/>
    <property type="match status" value="1"/>
</dbReference>
<dbReference type="SMART" id="SM00823">
    <property type="entry name" value="PKS_PP"/>
    <property type="match status" value="1"/>
</dbReference>
<dbReference type="PROSITE" id="PS52004">
    <property type="entry name" value="KS3_2"/>
    <property type="match status" value="1"/>
</dbReference>
<dbReference type="EMBL" id="JAGPNK010000040">
    <property type="protein sequence ID" value="KAH7303089.1"/>
    <property type="molecule type" value="Genomic_DNA"/>
</dbReference>
<dbReference type="Gene3D" id="3.40.50.150">
    <property type="entry name" value="Vaccinia Virus protein VP39"/>
    <property type="match status" value="1"/>
</dbReference>
<keyword evidence="5" id="KW-0560">Oxidoreductase</keyword>
<keyword evidence="13" id="KW-1185">Reference proteome</keyword>
<dbReference type="Pfam" id="PF21089">
    <property type="entry name" value="PKS_DH_N"/>
    <property type="match status" value="1"/>
</dbReference>
<dbReference type="InterPro" id="IPR014031">
    <property type="entry name" value="Ketoacyl_synth_C"/>
</dbReference>
<dbReference type="GO" id="GO:0044550">
    <property type="term" value="P:secondary metabolite biosynthetic process"/>
    <property type="evidence" value="ECO:0007669"/>
    <property type="project" value="TreeGrafter"/>
</dbReference>
<dbReference type="GO" id="GO:0016491">
    <property type="term" value="F:oxidoreductase activity"/>
    <property type="evidence" value="ECO:0007669"/>
    <property type="project" value="UniProtKB-KW"/>
</dbReference>
<sequence length="2407" mass="261558">MEPKNNEPIAIVGIGCRFPGDATSPSKLWHLLREPKDIAKRIPSDRFNLDRFYHPDGSHHGTTNVKESYFLDQDLRHFDSGFFGIPSAEALAMDPQHRLLLETVYESLEAAGMPIGDLRGSDTAASGVARSNSSARISYHFDWHGPSMTIDTACSSSLVAVHQAVQTLRSGTSRLAIAAGANLLLAPLGYIMASNLKMLSPTSRSRMWDVDADGYARGEGIAALVLKPLSAALADGDMIEGVIRETGINQDGKTKGITMPSASVQSKLIREVYARAGLDINVKKDRCQYFEAHGTGTPAGDPQEAEALHAAFFGQGTHEDDEVLPVGSIKTIVVGHTEGTAGIAGIIKACLAMKHGLIPPNLHHTKLSPAIEPFYKHLQLVTTLQAWPEVAENEPRRASVNSFGFGGTNAHAIIESYSPPKQDNSNASNDVFLPFNFSASSDTSLKTFLEGFRDYLSSTPVNLRRLSYTLCCRRSELSHKLSLAASSQEELLSKIETFLSSGKSSTTPSTEKASILAIFTGQGAQWPRMGAQLLQTIPQARALIQTLDESLQSLPEPDKPSWTIYDELIKDQTTSRLDKAFIAQPLAAAVQMLIVHILTTAGITFRAIVGHSSGEIVAAYAAGLVGLRDAIRIAYYRGLHSELAQGREGQLGAMLAVGTSHQDAKEMCELEEFAGHVTIAAVNSSNSLTISGDEDAINEIQALFEEEGKFVRRLKVDKAYHSHHMEAAAGPFLSSLKACGITVTEPPSSGSPTWFSSVYSNTQNGPHTALQGPYWIDNLNGTVMFAHAVENALASADYDLVVEVGPHAALKRPTSDIIAAVTGSQLPYTETLSRGMNDIKSLVEAIGFVWANTGSPSAVDFASLQALLGHNNQSMIQDMPPYQWDHSISTLWAESSYSKLQRQHPGHFHELLGSRVADGAEGEWRWRNVLVIKEIPWLAEHGLQGSVVFPATGFICLALEAALQMAHEQQSNKLVSLLEVEDMIIHKAIVIDPDQGPDVRVSVTSIKEGEDVITASFACFSTATRGSTRLALSATASIKIYKGEPVLDILGPRGRVPHGLVPIDAQNFYEELEAIGYNYGPTFRGMKEMHRKTGTSHGIIEQTPHGFHSDPICHPALLDAALQSMLCGFSHPGDGSIWSLHAPLSFRRVSLVPPLCGTNMTRQVVFACSIHEYDTMEADVELFQSDETNHKSISIEGARFGPLAAPTAADDRHLFAHAVWRADAPDGELASGGQRATTDEIAKGYDIERVAYYYLRTLRASMTRAQLQLPSHHEALLDWADHVCGQVAKAEHAYVTPDWNADSHELITELIQKHGINDPYMAMLHATGEALPSVLRGETTILEHMTLDNKLDNFYKFGLGFAQQNLAIGRMVKQISHRYAHMNICEIGAGTGGATESILRELGDAFSSYTYTDISSGFFAQAQETFAAHRDRLIFKTLDISGDPVEQGFDEHAYDLIVASNVLHATPDLTKTVSNVRRLLKPGGFLVMMEFTDSGSVRLGLAMGGLPGWWVGRETGRRYSPTITMPEWNGILLQSGFAGVDASTPNPDPVVMAPCIMVAQAIDEHITALRTPLEATVSNVFSTAPALVILGDSLAYELPTTPLEFLDLESPYAIDPQVVASRLMRLEVSERMRQENTLGSCLWTVEPEVSIRNSRTLIPRIYPEAEQNMRYNSQKREIYRQVMLDDAITTLSWDGNKYNCIEEKECRIPAKSGHRRVKVQCSLLPSFATTAGYLYFSLGLDMDTNETVLAVSTRNSSAISVPEAWTIPVSDDVVGVVYLPMLAAVIMMERISSLVSNGATVVVFQAHTALAPLLEAELAKRNCRVVFLGTHEQIKGRRNWVHLHPHLPDRQLRAALPARTSYYFDLSKAAFPRVNLVSRIEAHLPKQCAKYDVSLLLALDDPTGLEGIHTLPEQLKRAHEVASTQFSPDGVPPQVTPISQVTGDNKVGEEPMRLVQWDYDSLVPVRIQPITTRSDLFLPGRTYWLAGLSGDLGQSLVNFMVGHGAQSIALSSRNPREDVEWVKELAAKGATVRYFKGDLSIRHDVERIYSEITTTLGPIAGVANGAMVLRDRGFVNMDVATIHEGTRGKVEGTQHLNDILVSNDLDWFIAFSSLSATGGNMGQMAYAAANNFMKALVAQRRARGLAGSVIDISQVVGVGYIEREAKLGTTIKSEQAHRMKHKSGTLPMSGMDLCHLFAEAIVAGRPGSTADPELITGIKTITPAEASEVLWGNNVRLGHFIKARSAADSLTGAAANTTTTAPVRKQLQDATEQGQAVEIIQKALIEKIKVSLMAQSETLSPKTPLIDLGVDSLVAVEIRTWFSDEVGVDVAVLHILDGPSVEDLARDAAAKIAQQWDVAVTGAEDAASNVLVDRSDTNGAEGLSTPASTIDGSETGAAEDFDKNSSG</sequence>
<dbReference type="InterPro" id="IPR020807">
    <property type="entry name" value="PKS_DH"/>
</dbReference>
<dbReference type="InterPro" id="IPR014043">
    <property type="entry name" value="Acyl_transferase_dom"/>
</dbReference>
<feature type="region of interest" description="N-terminal hotdog fold" evidence="7">
    <location>
        <begin position="909"/>
        <end position="1045"/>
    </location>
</feature>
<evidence type="ECO:0000256" key="7">
    <source>
        <dbReference type="PROSITE-ProRule" id="PRU01363"/>
    </source>
</evidence>
<dbReference type="PROSITE" id="PS00012">
    <property type="entry name" value="PHOSPHOPANTETHEINE"/>
    <property type="match status" value="1"/>
</dbReference>
<feature type="active site" description="Proton acceptor; for dehydratase activity" evidence="7">
    <location>
        <position position="941"/>
    </location>
</feature>
<comment type="caution">
    <text evidence="12">The sequence shown here is derived from an EMBL/GenBank/DDBJ whole genome shotgun (WGS) entry which is preliminary data.</text>
</comment>
<dbReference type="SUPFAM" id="SSF47336">
    <property type="entry name" value="ACP-like"/>
    <property type="match status" value="1"/>
</dbReference>
<feature type="active site" description="Proton donor; for dehydratase activity" evidence="7">
    <location>
        <position position="1119"/>
    </location>
</feature>
<evidence type="ECO:0000256" key="6">
    <source>
        <dbReference type="ARBA" id="ARBA00023268"/>
    </source>
</evidence>
<dbReference type="Proteomes" id="UP000813444">
    <property type="component" value="Unassembled WGS sequence"/>
</dbReference>
<evidence type="ECO:0000256" key="5">
    <source>
        <dbReference type="ARBA" id="ARBA00023002"/>
    </source>
</evidence>
<dbReference type="Pfam" id="PF14765">
    <property type="entry name" value="PS-DH"/>
    <property type="match status" value="1"/>
</dbReference>
<keyword evidence="4" id="KW-0808">Transferase</keyword>
<keyword evidence="6" id="KW-0511">Multifunctional enzyme</keyword>
<dbReference type="InterPro" id="IPR042104">
    <property type="entry name" value="PKS_dehydratase_sf"/>
</dbReference>
<dbReference type="PANTHER" id="PTHR43775:SF20">
    <property type="entry name" value="HYBRID PKS-NRPS SYNTHETASE APDA"/>
    <property type="match status" value="1"/>
</dbReference>
<keyword evidence="3" id="KW-0489">Methyltransferase</keyword>
<dbReference type="Gene3D" id="1.10.1200.10">
    <property type="entry name" value="ACP-like"/>
    <property type="match status" value="1"/>
</dbReference>
<dbReference type="Gene3D" id="3.30.70.3290">
    <property type="match status" value="1"/>
</dbReference>
<dbReference type="InterPro" id="IPR057326">
    <property type="entry name" value="KR_dom"/>
</dbReference>
<dbReference type="InterPro" id="IPR020841">
    <property type="entry name" value="PKS_Beta-ketoAc_synthase_dom"/>
</dbReference>
<dbReference type="Pfam" id="PF16197">
    <property type="entry name" value="KAsynt_C_assoc"/>
    <property type="match status" value="1"/>
</dbReference>
<dbReference type="OrthoDB" id="329835at2759"/>
<dbReference type="GO" id="GO:0004312">
    <property type="term" value="F:fatty acid synthase activity"/>
    <property type="evidence" value="ECO:0007669"/>
    <property type="project" value="TreeGrafter"/>
</dbReference>
<dbReference type="Pfam" id="PF00550">
    <property type="entry name" value="PP-binding"/>
    <property type="match status" value="1"/>
</dbReference>
<dbReference type="CDD" id="cd00833">
    <property type="entry name" value="PKS"/>
    <property type="match status" value="1"/>
</dbReference>
<dbReference type="InterPro" id="IPR036291">
    <property type="entry name" value="NAD(P)-bd_dom_sf"/>
</dbReference>
<dbReference type="Gene3D" id="3.40.50.720">
    <property type="entry name" value="NAD(P)-binding Rossmann-like Domain"/>
    <property type="match status" value="1"/>
</dbReference>
<dbReference type="InterPro" id="IPR032821">
    <property type="entry name" value="PKS_assoc"/>
</dbReference>
<dbReference type="SUPFAM" id="SSF53901">
    <property type="entry name" value="Thiolase-like"/>
    <property type="match status" value="1"/>
</dbReference>
<dbReference type="InterPro" id="IPR020806">
    <property type="entry name" value="PKS_PP-bd"/>
</dbReference>
<dbReference type="SMART" id="SM00825">
    <property type="entry name" value="PKS_KS"/>
    <property type="match status" value="1"/>
</dbReference>
<name>A0A8K0WIP3_9HYPO</name>
<dbReference type="Pfam" id="PF08659">
    <property type="entry name" value="KR"/>
    <property type="match status" value="1"/>
</dbReference>
<dbReference type="GO" id="GO:0031177">
    <property type="term" value="F:phosphopantetheine binding"/>
    <property type="evidence" value="ECO:0007669"/>
    <property type="project" value="InterPro"/>
</dbReference>
<organism evidence="12 13">
    <name type="scientific">Stachybotrys elegans</name>
    <dbReference type="NCBI Taxonomy" id="80388"/>
    <lineage>
        <taxon>Eukaryota</taxon>
        <taxon>Fungi</taxon>
        <taxon>Dikarya</taxon>
        <taxon>Ascomycota</taxon>
        <taxon>Pezizomycotina</taxon>
        <taxon>Sordariomycetes</taxon>
        <taxon>Hypocreomycetidae</taxon>
        <taxon>Hypocreales</taxon>
        <taxon>Stachybotryaceae</taxon>
        <taxon>Stachybotrys</taxon>
    </lineage>
</organism>
<dbReference type="SMART" id="SM00826">
    <property type="entry name" value="PKS_DH"/>
    <property type="match status" value="1"/>
</dbReference>
<dbReference type="SMART" id="SM00827">
    <property type="entry name" value="PKS_AT"/>
    <property type="match status" value="1"/>
</dbReference>
<dbReference type="InterPro" id="IPR050091">
    <property type="entry name" value="PKS_NRPS_Biosynth_Enz"/>
</dbReference>
<accession>A0A8K0WIP3</accession>
<evidence type="ECO:0000256" key="3">
    <source>
        <dbReference type="ARBA" id="ARBA00022603"/>
    </source>
</evidence>
<dbReference type="InterPro" id="IPR009081">
    <property type="entry name" value="PP-bd_ACP"/>
</dbReference>
<dbReference type="SUPFAM" id="SSF53335">
    <property type="entry name" value="S-adenosyl-L-methionine-dependent methyltransferases"/>
    <property type="match status" value="1"/>
</dbReference>
<feature type="domain" description="Ketosynthase family 3 (KS3)" evidence="10">
    <location>
        <begin position="6"/>
        <end position="416"/>
    </location>
</feature>
<dbReference type="InterPro" id="IPR036736">
    <property type="entry name" value="ACP-like_sf"/>
</dbReference>
<dbReference type="GO" id="GO:0032259">
    <property type="term" value="P:methylation"/>
    <property type="evidence" value="ECO:0007669"/>
    <property type="project" value="UniProtKB-KW"/>
</dbReference>
<dbReference type="InterPro" id="IPR049900">
    <property type="entry name" value="PKS_mFAS_DH"/>
</dbReference>
<dbReference type="Gene3D" id="3.40.366.10">
    <property type="entry name" value="Malonyl-Coenzyme A Acyl Carrier Protein, domain 2"/>
    <property type="match status" value="1"/>
</dbReference>
<dbReference type="PANTHER" id="PTHR43775">
    <property type="entry name" value="FATTY ACID SYNTHASE"/>
    <property type="match status" value="1"/>
</dbReference>
<evidence type="ECO:0000313" key="12">
    <source>
        <dbReference type="EMBL" id="KAH7303089.1"/>
    </source>
</evidence>
<dbReference type="InterPro" id="IPR016039">
    <property type="entry name" value="Thiolase-like"/>
</dbReference>
<keyword evidence="1" id="KW-0596">Phosphopantetheine</keyword>
<dbReference type="SUPFAM" id="SSF52151">
    <property type="entry name" value="FabD/lysophospholipase-like"/>
    <property type="match status" value="1"/>
</dbReference>
<feature type="region of interest" description="Disordered" evidence="8">
    <location>
        <begin position="2372"/>
        <end position="2407"/>
    </location>
</feature>
<dbReference type="InterPro" id="IPR029063">
    <property type="entry name" value="SAM-dependent_MTases_sf"/>
</dbReference>
<dbReference type="InterPro" id="IPR018201">
    <property type="entry name" value="Ketoacyl_synth_AS"/>
</dbReference>
<feature type="region of interest" description="C-terminal hotdog fold" evidence="7">
    <location>
        <begin position="1060"/>
        <end position="1209"/>
    </location>
</feature>
<feature type="domain" description="PKS/mFAS DH" evidence="11">
    <location>
        <begin position="909"/>
        <end position="1209"/>
    </location>
</feature>
<dbReference type="InterPro" id="IPR049552">
    <property type="entry name" value="PKS_DH_N"/>
</dbReference>
<dbReference type="GO" id="GO:0008168">
    <property type="term" value="F:methyltransferase activity"/>
    <property type="evidence" value="ECO:0007669"/>
    <property type="project" value="UniProtKB-KW"/>
</dbReference>
<proteinExistence type="predicted"/>
<dbReference type="SUPFAM" id="SSF55048">
    <property type="entry name" value="Probable ACP-binding domain of malonyl-CoA ACP transacylase"/>
    <property type="match status" value="1"/>
</dbReference>
<dbReference type="InterPro" id="IPR016035">
    <property type="entry name" value="Acyl_Trfase/lysoPLipase"/>
</dbReference>
<evidence type="ECO:0000256" key="2">
    <source>
        <dbReference type="ARBA" id="ARBA00022553"/>
    </source>
</evidence>
<dbReference type="Gene3D" id="3.40.47.10">
    <property type="match status" value="1"/>
</dbReference>
<protein>
    <submittedName>
        <fullName evidence="12">Polyketide synthase</fullName>
    </submittedName>
</protein>
<gene>
    <name evidence="12" type="ORF">B0I35DRAFT_384391</name>
</gene>
<evidence type="ECO:0000259" key="9">
    <source>
        <dbReference type="PROSITE" id="PS50075"/>
    </source>
</evidence>
<dbReference type="CDD" id="cd02440">
    <property type="entry name" value="AdoMet_MTases"/>
    <property type="match status" value="1"/>
</dbReference>
<reference evidence="12" key="1">
    <citation type="journal article" date="2021" name="Nat. Commun.">
        <title>Genetic determinants of endophytism in the Arabidopsis root mycobiome.</title>
        <authorList>
            <person name="Mesny F."/>
            <person name="Miyauchi S."/>
            <person name="Thiergart T."/>
            <person name="Pickel B."/>
            <person name="Atanasova L."/>
            <person name="Karlsson M."/>
            <person name="Huettel B."/>
            <person name="Barry K.W."/>
            <person name="Haridas S."/>
            <person name="Chen C."/>
            <person name="Bauer D."/>
            <person name="Andreopoulos W."/>
            <person name="Pangilinan J."/>
            <person name="LaButti K."/>
            <person name="Riley R."/>
            <person name="Lipzen A."/>
            <person name="Clum A."/>
            <person name="Drula E."/>
            <person name="Henrissat B."/>
            <person name="Kohler A."/>
            <person name="Grigoriev I.V."/>
            <person name="Martin F.M."/>
            <person name="Hacquard S."/>
        </authorList>
    </citation>
    <scope>NUCLEOTIDE SEQUENCE</scope>
    <source>
        <strain evidence="12">MPI-CAGE-CH-0235</strain>
    </source>
</reference>
<dbReference type="GO" id="GO:0004315">
    <property type="term" value="F:3-oxoacyl-[acyl-carrier-protein] synthase activity"/>
    <property type="evidence" value="ECO:0007669"/>
    <property type="project" value="InterPro"/>
</dbReference>
<dbReference type="InterPro" id="IPR001227">
    <property type="entry name" value="Ac_transferase_dom_sf"/>
</dbReference>
<dbReference type="Pfam" id="PF00698">
    <property type="entry name" value="Acyl_transf_1"/>
    <property type="match status" value="1"/>
</dbReference>
<feature type="domain" description="Carrier" evidence="9">
    <location>
        <begin position="2274"/>
        <end position="2352"/>
    </location>
</feature>
<dbReference type="PROSITE" id="PS50075">
    <property type="entry name" value="CARRIER"/>
    <property type="match status" value="1"/>
</dbReference>
<dbReference type="InterPro" id="IPR016036">
    <property type="entry name" value="Malonyl_transacylase_ACP-bd"/>
</dbReference>
<dbReference type="InterPro" id="IPR013217">
    <property type="entry name" value="Methyltransf_12"/>
</dbReference>
<dbReference type="Pfam" id="PF00109">
    <property type="entry name" value="ketoacyl-synt"/>
    <property type="match status" value="2"/>
</dbReference>
<dbReference type="GO" id="GO:0006633">
    <property type="term" value="P:fatty acid biosynthetic process"/>
    <property type="evidence" value="ECO:0007669"/>
    <property type="project" value="InterPro"/>
</dbReference>